<feature type="compositionally biased region" description="Pro residues" evidence="7">
    <location>
        <begin position="39"/>
        <end position="54"/>
    </location>
</feature>
<dbReference type="EMBL" id="CAWYQH010000097">
    <property type="protein sequence ID" value="CAK8684473.1"/>
    <property type="molecule type" value="Genomic_DNA"/>
</dbReference>
<reference evidence="10 11" key="1">
    <citation type="submission" date="2024-02" db="EMBL/GenBank/DDBJ databases">
        <authorList>
            <person name="Daric V."/>
            <person name="Darras S."/>
        </authorList>
    </citation>
    <scope>NUCLEOTIDE SEQUENCE [LARGE SCALE GENOMIC DNA]</scope>
</reference>
<proteinExistence type="predicted"/>
<evidence type="ECO:0000256" key="8">
    <source>
        <dbReference type="SAM" id="SignalP"/>
    </source>
</evidence>
<comment type="caution">
    <text evidence="6">Lacks conserved residue(s) required for the propagation of feature annotation.</text>
</comment>
<dbReference type="PROSITE" id="PS51828">
    <property type="entry name" value="PTX_2"/>
    <property type="match status" value="1"/>
</dbReference>
<feature type="compositionally biased region" description="Low complexity" evidence="7">
    <location>
        <begin position="72"/>
        <end position="84"/>
    </location>
</feature>
<evidence type="ECO:0000256" key="2">
    <source>
        <dbReference type="ARBA" id="ARBA00022723"/>
    </source>
</evidence>
<feature type="signal peptide" evidence="8">
    <location>
        <begin position="1"/>
        <end position="16"/>
    </location>
</feature>
<accession>A0ABP0FXZ6</accession>
<comment type="cofactor">
    <cofactor evidence="1">
        <name>Ca(2+)</name>
        <dbReference type="ChEBI" id="CHEBI:29108"/>
    </cofactor>
</comment>
<dbReference type="InterPro" id="IPR051360">
    <property type="entry name" value="Neuronal_Pentraxin_Related"/>
</dbReference>
<dbReference type="PANTHER" id="PTHR19277:SF125">
    <property type="entry name" value="B6"/>
    <property type="match status" value="1"/>
</dbReference>
<dbReference type="Pfam" id="PF00354">
    <property type="entry name" value="Pentaxin"/>
    <property type="match status" value="1"/>
</dbReference>
<feature type="chain" id="PRO_5046534221" description="Pentraxin (PTX) domain-containing protein" evidence="8">
    <location>
        <begin position="17"/>
        <end position="352"/>
    </location>
</feature>
<dbReference type="InterPro" id="IPR001759">
    <property type="entry name" value="PTX_dom"/>
</dbReference>
<dbReference type="PANTHER" id="PTHR19277">
    <property type="entry name" value="PENTRAXIN"/>
    <property type="match status" value="1"/>
</dbReference>
<keyword evidence="11" id="KW-1185">Reference proteome</keyword>
<feature type="compositionally biased region" description="Low complexity" evidence="7">
    <location>
        <begin position="55"/>
        <end position="65"/>
    </location>
</feature>
<feature type="domain" description="Pentraxin (PTX)" evidence="9">
    <location>
        <begin position="145"/>
        <end position="348"/>
    </location>
</feature>
<dbReference type="SUPFAM" id="SSF49899">
    <property type="entry name" value="Concanavalin A-like lectins/glucanases"/>
    <property type="match status" value="1"/>
</dbReference>
<keyword evidence="4" id="KW-1015">Disulfide bond</keyword>
<keyword evidence="8" id="KW-0732">Signal</keyword>
<sequence length="352" mass="37274">MLKIVIVFILVSSVSAHTDEVCFCLRAGGVSNQSEIGPPGTPGIQGPPGPPAAPGLPGDDGLPGIQGPPGPQGVSGPQGEVGPPGIDGVDGAPGISGADGECTCDADAQIANLQQQIFDQEAIVSDLQGRLDEVDARLHEEDHCPASSFEFPPSPSVQDYVDYQFHVPGMREFTMCMWLEIPQADLDVSVTAIVSYAVSGEDNEVFLLVRNGVLRLILSDDSDDFYWSPPPSPAKSHICVWASSDTNTVGLAVDGIMRENITLAHNPTRSGGRLFLGQDQDSLGGGLDANQAFNGNLTNFFIWPRILSQDEIGDIAWQCHCPRDYVIDLSLGKSVTNGEVSHSMPDICPTAP</sequence>
<evidence type="ECO:0000256" key="1">
    <source>
        <dbReference type="ARBA" id="ARBA00001913"/>
    </source>
</evidence>
<dbReference type="Gene3D" id="2.60.120.200">
    <property type="match status" value="1"/>
</dbReference>
<evidence type="ECO:0000256" key="3">
    <source>
        <dbReference type="ARBA" id="ARBA00022837"/>
    </source>
</evidence>
<evidence type="ECO:0000259" key="9">
    <source>
        <dbReference type="PROSITE" id="PS51828"/>
    </source>
</evidence>
<dbReference type="InterPro" id="IPR008160">
    <property type="entry name" value="Collagen"/>
</dbReference>
<keyword evidence="5" id="KW-0325">Glycoprotein</keyword>
<keyword evidence="2" id="KW-0479">Metal-binding</keyword>
<organism evidence="10 11">
    <name type="scientific">Clavelina lepadiformis</name>
    <name type="common">Light-bulb sea squirt</name>
    <name type="synonym">Ascidia lepadiformis</name>
    <dbReference type="NCBI Taxonomy" id="159417"/>
    <lineage>
        <taxon>Eukaryota</taxon>
        <taxon>Metazoa</taxon>
        <taxon>Chordata</taxon>
        <taxon>Tunicata</taxon>
        <taxon>Ascidiacea</taxon>
        <taxon>Aplousobranchia</taxon>
        <taxon>Clavelinidae</taxon>
        <taxon>Clavelina</taxon>
    </lineage>
</organism>
<dbReference type="Proteomes" id="UP001642483">
    <property type="component" value="Unassembled WGS sequence"/>
</dbReference>
<gene>
    <name evidence="10" type="ORF">CVLEPA_LOCUS15455</name>
</gene>
<evidence type="ECO:0000256" key="6">
    <source>
        <dbReference type="PROSITE-ProRule" id="PRU01172"/>
    </source>
</evidence>
<dbReference type="PRINTS" id="PR00895">
    <property type="entry name" value="PENTAXIN"/>
</dbReference>
<dbReference type="SMART" id="SM00159">
    <property type="entry name" value="PTX"/>
    <property type="match status" value="1"/>
</dbReference>
<dbReference type="Pfam" id="PF01391">
    <property type="entry name" value="Collagen"/>
    <property type="match status" value="1"/>
</dbReference>
<keyword evidence="3" id="KW-0106">Calcium</keyword>
<dbReference type="InterPro" id="IPR013320">
    <property type="entry name" value="ConA-like_dom_sf"/>
</dbReference>
<evidence type="ECO:0000256" key="4">
    <source>
        <dbReference type="ARBA" id="ARBA00023157"/>
    </source>
</evidence>
<name>A0ABP0FXZ6_CLALP</name>
<evidence type="ECO:0000256" key="5">
    <source>
        <dbReference type="ARBA" id="ARBA00023180"/>
    </source>
</evidence>
<protein>
    <recommendedName>
        <fullName evidence="9">Pentraxin (PTX) domain-containing protein</fullName>
    </recommendedName>
</protein>
<evidence type="ECO:0000256" key="7">
    <source>
        <dbReference type="SAM" id="MobiDB-lite"/>
    </source>
</evidence>
<evidence type="ECO:0000313" key="11">
    <source>
        <dbReference type="Proteomes" id="UP001642483"/>
    </source>
</evidence>
<comment type="caution">
    <text evidence="10">The sequence shown here is derived from an EMBL/GenBank/DDBJ whole genome shotgun (WGS) entry which is preliminary data.</text>
</comment>
<evidence type="ECO:0000313" key="10">
    <source>
        <dbReference type="EMBL" id="CAK8684473.1"/>
    </source>
</evidence>
<feature type="region of interest" description="Disordered" evidence="7">
    <location>
        <begin position="34"/>
        <end position="100"/>
    </location>
</feature>